<evidence type="ECO:0000256" key="2">
    <source>
        <dbReference type="ARBA" id="ARBA00008643"/>
    </source>
</evidence>
<dbReference type="GO" id="GO:0051301">
    <property type="term" value="P:cell division"/>
    <property type="evidence" value="ECO:0007669"/>
    <property type="project" value="UniProtKB-KW"/>
</dbReference>
<feature type="region of interest" description="Disordered" evidence="10">
    <location>
        <begin position="344"/>
        <end position="372"/>
    </location>
</feature>
<dbReference type="EMBL" id="JADNYJ010000165">
    <property type="protein sequence ID" value="KAF8877824.1"/>
    <property type="molecule type" value="Genomic_DNA"/>
</dbReference>
<name>A0A9P5THD1_GYMJU</name>
<dbReference type="AlphaFoldDB" id="A0A9P5THD1"/>
<feature type="compositionally biased region" description="Gly residues" evidence="10">
    <location>
        <begin position="298"/>
        <end position="308"/>
    </location>
</feature>
<comment type="caution">
    <text evidence="11">The sequence shown here is derived from an EMBL/GenBank/DDBJ whole genome shotgun (WGS) entry which is preliminary data.</text>
</comment>
<feature type="region of interest" description="Disordered" evidence="10">
    <location>
        <begin position="286"/>
        <end position="314"/>
    </location>
</feature>
<dbReference type="Proteomes" id="UP000724874">
    <property type="component" value="Unassembled WGS sequence"/>
</dbReference>
<dbReference type="PANTHER" id="PTHR14527:SF2">
    <property type="entry name" value="PROTEIN MIS12 HOMOLOG"/>
    <property type="match status" value="1"/>
</dbReference>
<keyword evidence="9" id="KW-0137">Centromere</keyword>
<keyword evidence="7" id="KW-0175">Coiled coil</keyword>
<feature type="compositionally biased region" description="Acidic residues" evidence="10">
    <location>
        <begin position="363"/>
        <end position="372"/>
    </location>
</feature>
<dbReference type="GO" id="GO:0005634">
    <property type="term" value="C:nucleus"/>
    <property type="evidence" value="ECO:0007669"/>
    <property type="project" value="InterPro"/>
</dbReference>
<keyword evidence="4" id="KW-0132">Cell division</keyword>
<keyword evidence="3" id="KW-0158">Chromosome</keyword>
<evidence type="ECO:0000313" key="12">
    <source>
        <dbReference type="Proteomes" id="UP000724874"/>
    </source>
</evidence>
<keyword evidence="12" id="KW-1185">Reference proteome</keyword>
<sequence length="372" mass="40315">MPHQPTASTSKAISTTPLPQNAPHLLLCEALGFSPQLLLDDIINIANNAVQDGVNGMEEFLEKWADERISSNPPPTNARSDAKAKANLEATTHEVEQGLVAFQTLLEYHTDIAFDFFEAWSLRNIFMISSDLPIVLPHMEGLDLTITSEQEQEAVEEVEELRRILDVQHRKLNRVLTRAIRTSTRQQRAAESRLAQLSSLLPPSPTSSQSASLQTLTALPPKLLSLHQTLISLPPISTLPAPHTTGSSSHPAIGLVEPGKRVWETSQTGYVNWALGRLLYRSQAQASGSGAGSSPTGSSGGEDSGKGQGIVDRIDRSAAEIGSGEELRSALEVIEGVRRELNDALSRSRDQGRGEGADGDSSFMDEDSRMEE</sequence>
<evidence type="ECO:0000256" key="3">
    <source>
        <dbReference type="ARBA" id="ARBA00022454"/>
    </source>
</evidence>
<proteinExistence type="inferred from homology"/>
<keyword evidence="6" id="KW-0995">Kinetochore</keyword>
<dbReference type="GO" id="GO:0000070">
    <property type="term" value="P:mitotic sister chromatid segregation"/>
    <property type="evidence" value="ECO:0007669"/>
    <property type="project" value="TreeGrafter"/>
</dbReference>
<dbReference type="InterPro" id="IPR008685">
    <property type="entry name" value="Centromere_Mis12"/>
</dbReference>
<dbReference type="OrthoDB" id="1884855at2759"/>
<evidence type="ECO:0000313" key="11">
    <source>
        <dbReference type="EMBL" id="KAF8877824.1"/>
    </source>
</evidence>
<evidence type="ECO:0000256" key="1">
    <source>
        <dbReference type="ARBA" id="ARBA00004629"/>
    </source>
</evidence>
<comment type="similarity">
    <text evidence="2">Belongs to the mis12 family.</text>
</comment>
<accession>A0A9P5THD1</accession>
<keyword evidence="8" id="KW-0131">Cell cycle</keyword>
<reference evidence="11" key="1">
    <citation type="submission" date="2020-11" db="EMBL/GenBank/DDBJ databases">
        <authorList>
            <consortium name="DOE Joint Genome Institute"/>
            <person name="Ahrendt S."/>
            <person name="Riley R."/>
            <person name="Andreopoulos W."/>
            <person name="LaButti K."/>
            <person name="Pangilinan J."/>
            <person name="Ruiz-duenas F.J."/>
            <person name="Barrasa J.M."/>
            <person name="Sanchez-Garcia M."/>
            <person name="Camarero S."/>
            <person name="Miyauchi S."/>
            <person name="Serrano A."/>
            <person name="Linde D."/>
            <person name="Babiker R."/>
            <person name="Drula E."/>
            <person name="Ayuso-Fernandez I."/>
            <person name="Pacheco R."/>
            <person name="Padilla G."/>
            <person name="Ferreira P."/>
            <person name="Barriuso J."/>
            <person name="Kellner H."/>
            <person name="Castanera R."/>
            <person name="Alfaro M."/>
            <person name="Ramirez L."/>
            <person name="Pisabarro A.G."/>
            <person name="Kuo A."/>
            <person name="Tritt A."/>
            <person name="Lipzen A."/>
            <person name="He G."/>
            <person name="Yan M."/>
            <person name="Ng V."/>
            <person name="Cullen D."/>
            <person name="Martin F."/>
            <person name="Rosso M.-N."/>
            <person name="Henrissat B."/>
            <person name="Hibbett D."/>
            <person name="Martinez A.T."/>
            <person name="Grigoriev I.V."/>
        </authorList>
    </citation>
    <scope>NUCLEOTIDE SEQUENCE</scope>
    <source>
        <strain evidence="11">AH 44721</strain>
    </source>
</reference>
<evidence type="ECO:0000256" key="6">
    <source>
        <dbReference type="ARBA" id="ARBA00022838"/>
    </source>
</evidence>
<dbReference type="GO" id="GO:0051382">
    <property type="term" value="P:kinetochore assembly"/>
    <property type="evidence" value="ECO:0007669"/>
    <property type="project" value="TreeGrafter"/>
</dbReference>
<protein>
    <submittedName>
        <fullName evidence="11">Mis12 protein-domain-containing protein</fullName>
    </submittedName>
</protein>
<gene>
    <name evidence="11" type="ORF">CPB84DRAFT_1714725</name>
</gene>
<comment type="subcellular location">
    <subcellularLocation>
        <location evidence="1">Chromosome</location>
        <location evidence="1">Centromere</location>
        <location evidence="1">Kinetochore</location>
    </subcellularLocation>
</comment>
<organism evidence="11 12">
    <name type="scientific">Gymnopilus junonius</name>
    <name type="common">Spectacular rustgill mushroom</name>
    <name type="synonym">Gymnopilus spectabilis subsp. junonius</name>
    <dbReference type="NCBI Taxonomy" id="109634"/>
    <lineage>
        <taxon>Eukaryota</taxon>
        <taxon>Fungi</taxon>
        <taxon>Dikarya</taxon>
        <taxon>Basidiomycota</taxon>
        <taxon>Agaricomycotina</taxon>
        <taxon>Agaricomycetes</taxon>
        <taxon>Agaricomycetidae</taxon>
        <taxon>Agaricales</taxon>
        <taxon>Agaricineae</taxon>
        <taxon>Hymenogastraceae</taxon>
        <taxon>Gymnopilus</taxon>
    </lineage>
</organism>
<evidence type="ECO:0000256" key="7">
    <source>
        <dbReference type="ARBA" id="ARBA00023054"/>
    </source>
</evidence>
<dbReference type="Pfam" id="PF05859">
    <property type="entry name" value="Mis12"/>
    <property type="match status" value="1"/>
</dbReference>
<dbReference type="PANTHER" id="PTHR14527">
    <property type="entry name" value="PROTEIN MIS12 HOMOLOG"/>
    <property type="match status" value="1"/>
</dbReference>
<dbReference type="GO" id="GO:0000444">
    <property type="term" value="C:MIS12/MIND type complex"/>
    <property type="evidence" value="ECO:0007669"/>
    <property type="project" value="TreeGrafter"/>
</dbReference>
<feature type="compositionally biased region" description="Basic and acidic residues" evidence="10">
    <location>
        <begin position="344"/>
        <end position="356"/>
    </location>
</feature>
<evidence type="ECO:0000256" key="4">
    <source>
        <dbReference type="ARBA" id="ARBA00022618"/>
    </source>
</evidence>
<evidence type="ECO:0000256" key="10">
    <source>
        <dbReference type="SAM" id="MobiDB-lite"/>
    </source>
</evidence>
<evidence type="ECO:0000256" key="8">
    <source>
        <dbReference type="ARBA" id="ARBA00023306"/>
    </source>
</evidence>
<evidence type="ECO:0000256" key="5">
    <source>
        <dbReference type="ARBA" id="ARBA00022776"/>
    </source>
</evidence>
<evidence type="ECO:0000256" key="9">
    <source>
        <dbReference type="ARBA" id="ARBA00023328"/>
    </source>
</evidence>
<keyword evidence="5" id="KW-0498">Mitosis</keyword>